<gene>
    <name evidence="8" type="primary">pubA</name>
    <name evidence="8" type="ORF">EB1_32610</name>
</gene>
<evidence type="ECO:0000256" key="5">
    <source>
        <dbReference type="ARBA" id="ARBA00022827"/>
    </source>
</evidence>
<keyword evidence="6" id="KW-0521">NADP</keyword>
<keyword evidence="5" id="KW-0274">FAD</keyword>
<dbReference type="AlphaFoldDB" id="A0A511NMM5"/>
<evidence type="ECO:0000256" key="1">
    <source>
        <dbReference type="ARBA" id="ARBA00001974"/>
    </source>
</evidence>
<evidence type="ECO:0000256" key="4">
    <source>
        <dbReference type="ARBA" id="ARBA00022630"/>
    </source>
</evidence>
<sequence length="445" mass="51806">MNPKIYDVIGIGIGPFNLGMAALSNQLPLDTLFFDQSPSFDWHRGLMINGCTLQVPYIADLVTSVEPTNKFSYLNYLVANNRLFKFCIRETFYITRTEYNKYCKWVASQLPQLKFSHRIKNIEYTKQHNGVYEITVHDLIEKTTKLYYTRKLIIGTGTVPCVPSFTKECTNERVFHSSQYTYRKKYIKPESTISVIGSGQSAAEIFQDLLNGLDDQKLKINWITEAERFFPMENSKLTFEHTSPDYLSFFHSLPEKKRHEIVNKQDALYKGINQDLIDTIYDELYHLELYRQEPLPIRILPNTRLEALKGDKFSGFDMELFHKILEESYNLHTDYVILATGYKYQEPEFLQHVNHLINRDCFGKMQADATYNINKEDKNLYILNVELASHGILTSDLGMGPYRNAIILNDILGYEHFKLEKKITFQDFGLPQDVTSISELFSLQD</sequence>
<comment type="caution">
    <text evidence="8">The sequence shown here is derived from an EMBL/GenBank/DDBJ whole genome shotgun (WGS) entry which is preliminary data.</text>
</comment>
<comment type="similarity">
    <text evidence="3">Belongs to the lysine N(6)-hydroxylase/L-ornithine N(5)-oxygenase family.</text>
</comment>
<evidence type="ECO:0000256" key="2">
    <source>
        <dbReference type="ARBA" id="ARBA00004924"/>
    </source>
</evidence>
<dbReference type="SUPFAM" id="SSF51905">
    <property type="entry name" value="FAD/NAD(P)-binding domain"/>
    <property type="match status" value="1"/>
</dbReference>
<dbReference type="PANTHER" id="PTHR42802:SF1">
    <property type="entry name" value="L-ORNITHINE N(5)-MONOOXYGENASE"/>
    <property type="match status" value="1"/>
</dbReference>
<organism evidence="8 9">
    <name type="scientific">Empedobacter brevis NBRC 14943 = ATCC 43319</name>
    <dbReference type="NCBI Taxonomy" id="1218108"/>
    <lineage>
        <taxon>Bacteria</taxon>
        <taxon>Pseudomonadati</taxon>
        <taxon>Bacteroidota</taxon>
        <taxon>Flavobacteriia</taxon>
        <taxon>Flavobacteriales</taxon>
        <taxon>Weeksellaceae</taxon>
        <taxon>Empedobacter</taxon>
    </lineage>
</organism>
<proteinExistence type="inferred from homology"/>
<evidence type="ECO:0000256" key="3">
    <source>
        <dbReference type="ARBA" id="ARBA00007588"/>
    </source>
</evidence>
<comment type="pathway">
    <text evidence="2">Siderophore biosynthesis.</text>
</comment>
<reference evidence="8 9" key="1">
    <citation type="submission" date="2019-07" db="EMBL/GenBank/DDBJ databases">
        <title>Whole genome shotgun sequence of Empedobacter brevis NBRC 14943.</title>
        <authorList>
            <person name="Hosoyama A."/>
            <person name="Uohara A."/>
            <person name="Ohji S."/>
            <person name="Ichikawa N."/>
        </authorList>
    </citation>
    <scope>NUCLEOTIDE SEQUENCE [LARGE SCALE GENOMIC DNA]</scope>
    <source>
        <strain evidence="8 9">NBRC 14943</strain>
    </source>
</reference>
<dbReference type="PANTHER" id="PTHR42802">
    <property type="entry name" value="MONOOXYGENASE"/>
    <property type="match status" value="1"/>
</dbReference>
<evidence type="ECO:0000313" key="9">
    <source>
        <dbReference type="Proteomes" id="UP000321245"/>
    </source>
</evidence>
<dbReference type="Gene3D" id="3.50.50.60">
    <property type="entry name" value="FAD/NAD(P)-binding domain"/>
    <property type="match status" value="1"/>
</dbReference>
<evidence type="ECO:0000256" key="6">
    <source>
        <dbReference type="ARBA" id="ARBA00022857"/>
    </source>
</evidence>
<protein>
    <submittedName>
        <fullName evidence="8">Putrescine monooxygenase PubA</fullName>
    </submittedName>
</protein>
<dbReference type="OrthoDB" id="7527071at2"/>
<dbReference type="GeneID" id="84650541"/>
<dbReference type="InterPro" id="IPR036188">
    <property type="entry name" value="FAD/NAD-bd_sf"/>
</dbReference>
<dbReference type="Pfam" id="PF13434">
    <property type="entry name" value="Lys_Orn_oxgnase"/>
    <property type="match status" value="1"/>
</dbReference>
<dbReference type="InterPro" id="IPR025700">
    <property type="entry name" value="Lys/Orn_oxygenase"/>
</dbReference>
<keyword evidence="7" id="KW-0560">Oxidoreductase</keyword>
<dbReference type="RefSeq" id="WP_019975882.1">
    <property type="nucleotide sequence ID" value="NZ_BJXC01000031.1"/>
</dbReference>
<dbReference type="Proteomes" id="UP000321245">
    <property type="component" value="Unassembled WGS sequence"/>
</dbReference>
<keyword evidence="4" id="KW-0285">Flavoprotein</keyword>
<dbReference type="STRING" id="1218108.GCA_000382425_02406"/>
<evidence type="ECO:0000313" key="8">
    <source>
        <dbReference type="EMBL" id="GEM53471.1"/>
    </source>
</evidence>
<evidence type="ECO:0000256" key="7">
    <source>
        <dbReference type="ARBA" id="ARBA00023002"/>
    </source>
</evidence>
<name>A0A511NMM5_9FLAO</name>
<dbReference type="EMBL" id="BJXC01000031">
    <property type="protein sequence ID" value="GEM53471.1"/>
    <property type="molecule type" value="Genomic_DNA"/>
</dbReference>
<keyword evidence="8" id="KW-0503">Monooxygenase</keyword>
<dbReference type="GO" id="GO:0004497">
    <property type="term" value="F:monooxygenase activity"/>
    <property type="evidence" value="ECO:0007669"/>
    <property type="project" value="UniProtKB-KW"/>
</dbReference>
<comment type="cofactor">
    <cofactor evidence="1">
        <name>FAD</name>
        <dbReference type="ChEBI" id="CHEBI:57692"/>
    </cofactor>
</comment>
<accession>A0A511NMM5</accession>
<keyword evidence="9" id="KW-1185">Reference proteome</keyword>